<evidence type="ECO:0000256" key="2">
    <source>
        <dbReference type="ARBA" id="ARBA00023163"/>
    </source>
</evidence>
<feature type="region of interest" description="Disordered" evidence="4">
    <location>
        <begin position="112"/>
        <end position="136"/>
    </location>
</feature>
<dbReference type="Pfam" id="PF03514">
    <property type="entry name" value="GRAS"/>
    <property type="match status" value="1"/>
</dbReference>
<evidence type="ECO:0000313" key="6">
    <source>
        <dbReference type="Proteomes" id="UP000652761"/>
    </source>
</evidence>
<gene>
    <name evidence="5" type="ORF">Taro_022736</name>
</gene>
<feature type="short sequence motif" description="VHIID" evidence="3">
    <location>
        <begin position="276"/>
        <end position="280"/>
    </location>
</feature>
<dbReference type="AlphaFoldDB" id="A0A843V8S7"/>
<feature type="compositionally biased region" description="Acidic residues" evidence="4">
    <location>
        <begin position="114"/>
        <end position="136"/>
    </location>
</feature>
<organism evidence="5 6">
    <name type="scientific">Colocasia esculenta</name>
    <name type="common">Wild taro</name>
    <name type="synonym">Arum esculentum</name>
    <dbReference type="NCBI Taxonomy" id="4460"/>
    <lineage>
        <taxon>Eukaryota</taxon>
        <taxon>Viridiplantae</taxon>
        <taxon>Streptophyta</taxon>
        <taxon>Embryophyta</taxon>
        <taxon>Tracheophyta</taxon>
        <taxon>Spermatophyta</taxon>
        <taxon>Magnoliopsida</taxon>
        <taxon>Liliopsida</taxon>
        <taxon>Araceae</taxon>
        <taxon>Aroideae</taxon>
        <taxon>Colocasieae</taxon>
        <taxon>Colocasia</taxon>
    </lineage>
</organism>
<comment type="similarity">
    <text evidence="3">Belongs to the GRAS family.</text>
</comment>
<keyword evidence="1" id="KW-0805">Transcription regulation</keyword>
<evidence type="ECO:0008006" key="7">
    <source>
        <dbReference type="Google" id="ProtNLM"/>
    </source>
</evidence>
<dbReference type="PANTHER" id="PTHR31636">
    <property type="entry name" value="OSJNBA0084A10.13 PROTEIN-RELATED"/>
    <property type="match status" value="1"/>
</dbReference>
<name>A0A843V8S7_COLES</name>
<dbReference type="PROSITE" id="PS50985">
    <property type="entry name" value="GRAS"/>
    <property type="match status" value="1"/>
</dbReference>
<dbReference type="EMBL" id="NMUH01001215">
    <property type="protein sequence ID" value="MQL90150.1"/>
    <property type="molecule type" value="Genomic_DNA"/>
</dbReference>
<keyword evidence="6" id="KW-1185">Reference proteome</keyword>
<dbReference type="OrthoDB" id="646981at2759"/>
<keyword evidence="2" id="KW-0804">Transcription</keyword>
<reference evidence="5" key="1">
    <citation type="submission" date="2017-07" db="EMBL/GenBank/DDBJ databases">
        <title>Taro Niue Genome Assembly and Annotation.</title>
        <authorList>
            <person name="Atibalentja N."/>
            <person name="Keating K."/>
            <person name="Fields C.J."/>
        </authorList>
    </citation>
    <scope>NUCLEOTIDE SEQUENCE</scope>
    <source>
        <strain evidence="5">Niue_2</strain>
        <tissue evidence="5">Leaf</tissue>
    </source>
</reference>
<evidence type="ECO:0000313" key="5">
    <source>
        <dbReference type="EMBL" id="MQL90150.1"/>
    </source>
</evidence>
<evidence type="ECO:0000256" key="3">
    <source>
        <dbReference type="PROSITE-ProRule" id="PRU01191"/>
    </source>
</evidence>
<dbReference type="InterPro" id="IPR005202">
    <property type="entry name" value="TF_GRAS"/>
</dbReference>
<dbReference type="Proteomes" id="UP000652761">
    <property type="component" value="Unassembled WGS sequence"/>
</dbReference>
<proteinExistence type="inferred from homology"/>
<sequence>MGVVGGGGDMEICVSRCSSTTTADDELGGRAWADVSPVVDWGMFVDDDFHGLMESMMACDGGEYQKDRRGCFAWDHLQGDLLDTQDATPSNSGVSCGRSANVPMTAALVREGGEEPDMCNEEGEEEEEEEEEEGEMEDMKGLRLVHLLMAAAEALTGENGGLDLARVILVRLKAMASPNAASNMERLAACFTDALQALLDAASSSSGGGGGKQSAAQHHHKHLQMLLQQQQQQYQPLPGDALAAFQLLQDMSPYVKFGHFTANQAILEAVAGERRVHILDFDIMEGVQWASLIQALVSRSDGPPPPHLRITAVSRGAGAGGASYGRRPIGTIQETGRRLAAFAASVGQSFSFAQCRLDADEGFRVAGLKLVKGEALIVNCMLHLPHSAATQRPALSVASFLSGVAALSPRLVTLVEEETGGAAGANGGFVGRFMDSLHHYSAVYDSLEAGLPMHARARALVERVFLGPRIAGTVGRVYQASGDQEAEISWGEWMGKMGFRKVGISFFNRCQAKLLVGLFNDGYQVEEAAANKLGLAWKSRRLLSASVWTAPSPAPPPPSSAM</sequence>
<feature type="region of interest" description="SAW" evidence="3">
    <location>
        <begin position="475"/>
        <end position="549"/>
    </location>
</feature>
<feature type="region of interest" description="Leucine repeat II (LRII)" evidence="3">
    <location>
        <begin position="334"/>
        <end position="366"/>
    </location>
</feature>
<comment type="caution">
    <text evidence="5">The sequence shown here is derived from an EMBL/GenBank/DDBJ whole genome shotgun (WGS) entry which is preliminary data.</text>
</comment>
<evidence type="ECO:0000256" key="4">
    <source>
        <dbReference type="SAM" id="MobiDB-lite"/>
    </source>
</evidence>
<evidence type="ECO:0000256" key="1">
    <source>
        <dbReference type="ARBA" id="ARBA00023015"/>
    </source>
</evidence>
<comment type="caution">
    <text evidence="3">Lacks conserved residue(s) required for the propagation of feature annotation.</text>
</comment>
<protein>
    <recommendedName>
        <fullName evidence="7">Nodulation signaling pathway 2-like protein</fullName>
    </recommendedName>
</protein>
<accession>A0A843V8S7</accession>